<evidence type="ECO:0000313" key="2">
    <source>
        <dbReference type="Proteomes" id="UP001210231"/>
    </source>
</evidence>
<proteinExistence type="predicted"/>
<dbReference type="GO" id="GO:0051301">
    <property type="term" value="P:cell division"/>
    <property type="evidence" value="ECO:0007669"/>
    <property type="project" value="UniProtKB-KW"/>
</dbReference>
<dbReference type="EMBL" id="JAQGEF010000014">
    <property type="protein sequence ID" value="MDA3615547.1"/>
    <property type="molecule type" value="Genomic_DNA"/>
</dbReference>
<dbReference type="InterPro" id="IPR007838">
    <property type="entry name" value="Cell_div_ZapA-like"/>
</dbReference>
<keyword evidence="1" id="KW-0131">Cell cycle</keyword>
<name>A0ABT4UL15_9BACT</name>
<dbReference type="SUPFAM" id="SSF102829">
    <property type="entry name" value="Cell division protein ZapA-like"/>
    <property type="match status" value="1"/>
</dbReference>
<evidence type="ECO:0000313" key="1">
    <source>
        <dbReference type="EMBL" id="MDA3615547.1"/>
    </source>
</evidence>
<dbReference type="Proteomes" id="UP001210231">
    <property type="component" value="Unassembled WGS sequence"/>
</dbReference>
<dbReference type="InterPro" id="IPR036192">
    <property type="entry name" value="Cell_div_ZapA-like_sf"/>
</dbReference>
<protein>
    <submittedName>
        <fullName evidence="1">Cell division protein ZapA</fullName>
    </submittedName>
</protein>
<gene>
    <name evidence="1" type="ORF">O3P16_12070</name>
</gene>
<accession>A0ABT4UL15</accession>
<keyword evidence="1" id="KW-0132">Cell division</keyword>
<dbReference type="Pfam" id="PF05164">
    <property type="entry name" value="ZapA"/>
    <property type="match status" value="1"/>
</dbReference>
<sequence>MSALISLTVNIADRQFYIKVEPENEATVRQTIEQINEKILEFKKQMPGFDMQHYISLAFMWFATQPSKQSIFNSELFYLQQEIEEIELVADKILESSE</sequence>
<dbReference type="RefSeq" id="WP_407031874.1">
    <property type="nucleotide sequence ID" value="NZ_JAQGEF010000014.1"/>
</dbReference>
<comment type="caution">
    <text evidence="1">The sequence shown here is derived from an EMBL/GenBank/DDBJ whole genome shotgun (WGS) entry which is preliminary data.</text>
</comment>
<organism evidence="1 2">
    <name type="scientific">Polluticaenibacter yanchengensis</name>
    <dbReference type="NCBI Taxonomy" id="3014562"/>
    <lineage>
        <taxon>Bacteria</taxon>
        <taxon>Pseudomonadati</taxon>
        <taxon>Bacteroidota</taxon>
        <taxon>Chitinophagia</taxon>
        <taxon>Chitinophagales</taxon>
        <taxon>Chitinophagaceae</taxon>
        <taxon>Polluticaenibacter</taxon>
    </lineage>
</organism>
<reference evidence="1 2" key="1">
    <citation type="submission" date="2022-12" db="EMBL/GenBank/DDBJ databases">
        <title>Chitinophagaceae gen. sp. nov., a new member of the family Chitinophagaceae, isolated from soil in a chemical factory.</title>
        <authorList>
            <person name="Ke Z."/>
        </authorList>
    </citation>
    <scope>NUCLEOTIDE SEQUENCE [LARGE SCALE GENOMIC DNA]</scope>
    <source>
        <strain evidence="1 2">LY-5</strain>
    </source>
</reference>
<keyword evidence="2" id="KW-1185">Reference proteome</keyword>